<dbReference type="InterPro" id="IPR000415">
    <property type="entry name" value="Nitroreductase-like"/>
</dbReference>
<dbReference type="PANTHER" id="PTHR43673:SF10">
    <property type="entry name" value="NADH DEHYDROGENASE_NAD(P)H NITROREDUCTASE XCC3605-RELATED"/>
    <property type="match status" value="1"/>
</dbReference>
<dbReference type="InterPro" id="IPR029479">
    <property type="entry name" value="Nitroreductase"/>
</dbReference>
<feature type="domain" description="Nitroreductase" evidence="3">
    <location>
        <begin position="84"/>
        <end position="162"/>
    </location>
</feature>
<feature type="domain" description="Nitroreductase" evidence="3">
    <location>
        <begin position="22"/>
        <end position="68"/>
    </location>
</feature>
<proteinExistence type="inferred from homology"/>
<accession>A0A644Z683</accession>
<gene>
    <name evidence="4" type="ORF">SDC9_82972</name>
</gene>
<name>A0A644Z683_9ZZZZ</name>
<dbReference type="Pfam" id="PF00881">
    <property type="entry name" value="Nitroreductase"/>
    <property type="match status" value="2"/>
</dbReference>
<comment type="caution">
    <text evidence="4">The sequence shown here is derived from an EMBL/GenBank/DDBJ whole genome shotgun (WGS) entry which is preliminary data.</text>
</comment>
<protein>
    <recommendedName>
        <fullName evidence="3">Nitroreductase domain-containing protein</fullName>
    </recommendedName>
</protein>
<evidence type="ECO:0000313" key="4">
    <source>
        <dbReference type="EMBL" id="MPM36376.1"/>
    </source>
</evidence>
<organism evidence="4">
    <name type="scientific">bioreactor metagenome</name>
    <dbReference type="NCBI Taxonomy" id="1076179"/>
    <lineage>
        <taxon>unclassified sequences</taxon>
        <taxon>metagenomes</taxon>
        <taxon>ecological metagenomes</taxon>
    </lineage>
</organism>
<reference evidence="4" key="1">
    <citation type="submission" date="2019-08" db="EMBL/GenBank/DDBJ databases">
        <authorList>
            <person name="Kucharzyk K."/>
            <person name="Murdoch R.W."/>
            <person name="Higgins S."/>
            <person name="Loffler F."/>
        </authorList>
    </citation>
    <scope>NUCLEOTIDE SEQUENCE</scope>
</reference>
<keyword evidence="2" id="KW-0560">Oxidoreductase</keyword>
<dbReference type="EMBL" id="VSSQ01007589">
    <property type="protein sequence ID" value="MPM36376.1"/>
    <property type="molecule type" value="Genomic_DNA"/>
</dbReference>
<dbReference type="CDD" id="cd02138">
    <property type="entry name" value="TdsD-like"/>
    <property type="match status" value="1"/>
</dbReference>
<dbReference type="GO" id="GO:0016491">
    <property type="term" value="F:oxidoreductase activity"/>
    <property type="evidence" value="ECO:0007669"/>
    <property type="project" value="UniProtKB-KW"/>
</dbReference>
<dbReference type="SUPFAM" id="SSF55469">
    <property type="entry name" value="FMN-dependent nitroreductase-like"/>
    <property type="match status" value="1"/>
</dbReference>
<dbReference type="AlphaFoldDB" id="A0A644Z683"/>
<sequence length="195" mass="20873">MTQTAGTQFRNVTGTPIAPVLADRWSPRGFDKTHEISQDELLSIIEAARWAPSAGNTQPWAFIAARRGTPEFDAIASALAGFNKIWAGSASALIVFSAVPDRGGKMTRWINYDVGQAAANATIQAEYLGLRAHQMGGFDVAAIRTAFQLPEGVNPLTVMALGAYDNSDAVPAEIQQRDSADRGRLPLDQVVIGAY</sequence>
<dbReference type="PANTHER" id="PTHR43673">
    <property type="entry name" value="NAD(P)H NITROREDUCTASE YDGI-RELATED"/>
    <property type="match status" value="1"/>
</dbReference>
<comment type="similarity">
    <text evidence="1">Belongs to the nitroreductase family.</text>
</comment>
<evidence type="ECO:0000259" key="3">
    <source>
        <dbReference type="Pfam" id="PF00881"/>
    </source>
</evidence>
<evidence type="ECO:0000256" key="1">
    <source>
        <dbReference type="ARBA" id="ARBA00007118"/>
    </source>
</evidence>
<dbReference type="Gene3D" id="3.40.109.10">
    <property type="entry name" value="NADH Oxidase"/>
    <property type="match status" value="1"/>
</dbReference>
<evidence type="ECO:0000256" key="2">
    <source>
        <dbReference type="ARBA" id="ARBA00023002"/>
    </source>
</evidence>